<gene>
    <name evidence="1" type="ORF">ACJDU8_15620</name>
</gene>
<evidence type="ECO:0000313" key="1">
    <source>
        <dbReference type="EMBL" id="MFL0196976.1"/>
    </source>
</evidence>
<dbReference type="EMBL" id="JBJHZX010000024">
    <property type="protein sequence ID" value="MFL0196976.1"/>
    <property type="molecule type" value="Genomic_DNA"/>
</dbReference>
<comment type="caution">
    <text evidence="1">The sequence shown here is derived from an EMBL/GenBank/DDBJ whole genome shotgun (WGS) entry which is preliminary data.</text>
</comment>
<protein>
    <submittedName>
        <fullName evidence="1">Uncharacterized protein</fullName>
    </submittedName>
</protein>
<name>A0ABW8SME2_9CLOT</name>
<dbReference type="RefSeq" id="WP_406793081.1">
    <property type="nucleotide sequence ID" value="NZ_JBJHZX010000024.1"/>
</dbReference>
<sequence>MALEGEKIKGLTQSQIGKKFIKRSQECEDAILTEEEIKELREIYKNSDTWQVVNGLWTKR</sequence>
<accession>A0ABW8SME2</accession>
<evidence type="ECO:0000313" key="2">
    <source>
        <dbReference type="Proteomes" id="UP001623660"/>
    </source>
</evidence>
<organism evidence="1 2">
    <name type="scientific">Candidatus Clostridium eludens</name>
    <dbReference type="NCBI Taxonomy" id="3381663"/>
    <lineage>
        <taxon>Bacteria</taxon>
        <taxon>Bacillati</taxon>
        <taxon>Bacillota</taxon>
        <taxon>Clostridia</taxon>
        <taxon>Eubacteriales</taxon>
        <taxon>Clostridiaceae</taxon>
        <taxon>Clostridium</taxon>
    </lineage>
</organism>
<proteinExistence type="predicted"/>
<keyword evidence="2" id="KW-1185">Reference proteome</keyword>
<reference evidence="1 2" key="1">
    <citation type="submission" date="2024-11" db="EMBL/GenBank/DDBJ databases">
        <authorList>
            <person name="Heng Y.C."/>
            <person name="Lim A.C.H."/>
            <person name="Lee J.K.Y."/>
            <person name="Kittelmann S."/>
        </authorList>
    </citation>
    <scope>NUCLEOTIDE SEQUENCE [LARGE SCALE GENOMIC DNA]</scope>
    <source>
        <strain evidence="1 2">WILCCON 0269</strain>
    </source>
</reference>
<dbReference type="Proteomes" id="UP001623660">
    <property type="component" value="Unassembled WGS sequence"/>
</dbReference>